<keyword evidence="3" id="KW-1185">Reference proteome</keyword>
<protein>
    <recommendedName>
        <fullName evidence="1">BTB domain-containing protein</fullName>
    </recommendedName>
</protein>
<dbReference type="SMART" id="SM00225">
    <property type="entry name" value="BTB"/>
    <property type="match status" value="1"/>
</dbReference>
<dbReference type="CDD" id="cd14733">
    <property type="entry name" value="BACK"/>
    <property type="match status" value="1"/>
</dbReference>
<dbReference type="PROSITE" id="PS50097">
    <property type="entry name" value="BTB"/>
    <property type="match status" value="1"/>
</dbReference>
<organism evidence="2 3">
    <name type="scientific">Trichogramma kaykai</name>
    <dbReference type="NCBI Taxonomy" id="54128"/>
    <lineage>
        <taxon>Eukaryota</taxon>
        <taxon>Metazoa</taxon>
        <taxon>Ecdysozoa</taxon>
        <taxon>Arthropoda</taxon>
        <taxon>Hexapoda</taxon>
        <taxon>Insecta</taxon>
        <taxon>Pterygota</taxon>
        <taxon>Neoptera</taxon>
        <taxon>Endopterygota</taxon>
        <taxon>Hymenoptera</taxon>
        <taxon>Apocrita</taxon>
        <taxon>Proctotrupomorpha</taxon>
        <taxon>Chalcidoidea</taxon>
        <taxon>Trichogrammatidae</taxon>
        <taxon>Trichogramma</taxon>
    </lineage>
</organism>
<dbReference type="PANTHER" id="PTHR24413">
    <property type="entry name" value="SPECKLE-TYPE POZ PROTEIN"/>
    <property type="match status" value="1"/>
</dbReference>
<dbReference type="InterPro" id="IPR000210">
    <property type="entry name" value="BTB/POZ_dom"/>
</dbReference>
<dbReference type="AlphaFoldDB" id="A0ABD2XN29"/>
<proteinExistence type="predicted"/>
<dbReference type="Gene3D" id="6.10.250.3030">
    <property type="match status" value="1"/>
</dbReference>
<sequence length="267" mass="30137">MWKESVNLVLHCIEVVETLPCQYKISMIKDDRIIETFTDDAHSTDRKVTQPIFNIIPEQFKRFISSAGTVIIRCELTLAIGARKDFLSDESIDTYAVSVPKYHFDGIYLDKNLSDVKLKSSCGKEIPAHRIVLAAASPVFKAMFNHDMLENKTQSVDMNDISYETAVEMLRYIYTGAVKNREIPFIIDLSAAADKYQLEGLKNKCEQILGSKLSAENAIVILKVADKYSMKNLKQKAVDFIKCDIRESSDPDKAGTMILSMAEFLSK</sequence>
<dbReference type="InterPro" id="IPR011333">
    <property type="entry name" value="SKP1/BTB/POZ_sf"/>
</dbReference>
<feature type="domain" description="BTB" evidence="1">
    <location>
        <begin position="114"/>
        <end position="182"/>
    </location>
</feature>
<evidence type="ECO:0000259" key="1">
    <source>
        <dbReference type="PROSITE" id="PS50097"/>
    </source>
</evidence>
<evidence type="ECO:0000313" key="2">
    <source>
        <dbReference type="EMBL" id="KAL3406379.1"/>
    </source>
</evidence>
<gene>
    <name evidence="2" type="ORF">TKK_001715</name>
</gene>
<dbReference type="EMBL" id="JBJJXI010000019">
    <property type="protein sequence ID" value="KAL3406379.1"/>
    <property type="molecule type" value="Genomic_DNA"/>
</dbReference>
<comment type="caution">
    <text evidence="2">The sequence shown here is derived from an EMBL/GenBank/DDBJ whole genome shotgun (WGS) entry which is preliminary data.</text>
</comment>
<accession>A0ABD2XN29</accession>
<dbReference type="Gene3D" id="3.30.710.10">
    <property type="entry name" value="Potassium Channel Kv1.1, Chain A"/>
    <property type="match status" value="1"/>
</dbReference>
<evidence type="ECO:0000313" key="3">
    <source>
        <dbReference type="Proteomes" id="UP001627154"/>
    </source>
</evidence>
<dbReference type="Pfam" id="PF00651">
    <property type="entry name" value="BTB"/>
    <property type="match status" value="1"/>
</dbReference>
<dbReference type="SUPFAM" id="SSF54695">
    <property type="entry name" value="POZ domain"/>
    <property type="match status" value="1"/>
</dbReference>
<name>A0ABD2XN29_9HYME</name>
<dbReference type="Proteomes" id="UP001627154">
    <property type="component" value="Unassembled WGS sequence"/>
</dbReference>
<reference evidence="2 3" key="1">
    <citation type="journal article" date="2024" name="bioRxiv">
        <title>A reference genome for Trichogramma kaykai: A tiny desert-dwelling parasitoid wasp with competing sex-ratio distorters.</title>
        <authorList>
            <person name="Culotta J."/>
            <person name="Lindsey A.R."/>
        </authorList>
    </citation>
    <scope>NUCLEOTIDE SEQUENCE [LARGE SCALE GENOMIC DNA]</scope>
    <source>
        <strain evidence="2 3">KSX58</strain>
    </source>
</reference>